<dbReference type="CDD" id="cd20071">
    <property type="entry name" value="SET_SMYD"/>
    <property type="match status" value="1"/>
</dbReference>
<dbReference type="InterPro" id="IPR053185">
    <property type="entry name" value="SET_domain_protein"/>
</dbReference>
<dbReference type="InterPro" id="IPR046341">
    <property type="entry name" value="SET_dom_sf"/>
</dbReference>
<dbReference type="Pfam" id="PF00856">
    <property type="entry name" value="SET"/>
    <property type="match status" value="1"/>
</dbReference>
<evidence type="ECO:0000313" key="3">
    <source>
        <dbReference type="EMBL" id="KAK3386186.1"/>
    </source>
</evidence>
<keyword evidence="4" id="KW-1185">Reference proteome</keyword>
<feature type="signal peptide" evidence="1">
    <location>
        <begin position="1"/>
        <end position="21"/>
    </location>
</feature>
<dbReference type="AlphaFoldDB" id="A0AAE0NR78"/>
<proteinExistence type="predicted"/>
<sequence length="441" mass="48790">MMPSKVITLSAFLCLASLILSAEEQQCGWGLLPSPLDKQQPTCVDSRGAGNNPESWAPWTHRPHCVSAEESDWCVYTNAAVPHNGHGISIITTPERAAESLSLFEHDIEFLSHPPTSRAHNVTAEKLEGPNRPFEVRDIPGKGKGAVASRRIEKGRVILVDHAAFLATDEYPADMLREEVQELLRQGIEQLRDPEKVYGLARKGSPREDDELFSAEEDLLFTNSFAVTVGEESYMALFADLAVRWVVPELTCTNSAFIHFSETTLSITVWSARDIEPGEEITITYSEAGITHAERQETLRDVWGFNCSCSLCTADNATRTLSDTRRLAIRSLRDEVLALAQKGEFETAISRAEVLFATIEAENLTAHMAGSLYEIPARLYYHVGELEKALEYATKALREADSLGVPGPKDEVRIATLREVMGRIEREMEEKRGSGGKGADS</sequence>
<dbReference type="PROSITE" id="PS50280">
    <property type="entry name" value="SET"/>
    <property type="match status" value="1"/>
</dbReference>
<evidence type="ECO:0000313" key="4">
    <source>
        <dbReference type="Proteomes" id="UP001285441"/>
    </source>
</evidence>
<dbReference type="PANTHER" id="PTHR47332:SF6">
    <property type="entry name" value="SET DOMAIN-CONTAINING PROTEIN"/>
    <property type="match status" value="1"/>
</dbReference>
<feature type="chain" id="PRO_5041993495" description="SET domain-containing protein" evidence="1">
    <location>
        <begin position="22"/>
        <end position="441"/>
    </location>
</feature>
<evidence type="ECO:0000256" key="1">
    <source>
        <dbReference type="SAM" id="SignalP"/>
    </source>
</evidence>
<dbReference type="InterPro" id="IPR011990">
    <property type="entry name" value="TPR-like_helical_dom_sf"/>
</dbReference>
<keyword evidence="1" id="KW-0732">Signal</keyword>
<dbReference type="PANTHER" id="PTHR47332">
    <property type="entry name" value="SET DOMAIN-CONTAINING PROTEIN 5"/>
    <property type="match status" value="1"/>
</dbReference>
<name>A0AAE0NR78_9PEZI</name>
<reference evidence="3" key="1">
    <citation type="journal article" date="2023" name="Mol. Phylogenet. Evol.">
        <title>Genome-scale phylogeny and comparative genomics of the fungal order Sordariales.</title>
        <authorList>
            <person name="Hensen N."/>
            <person name="Bonometti L."/>
            <person name="Westerberg I."/>
            <person name="Brannstrom I.O."/>
            <person name="Guillou S."/>
            <person name="Cros-Aarteil S."/>
            <person name="Calhoun S."/>
            <person name="Haridas S."/>
            <person name="Kuo A."/>
            <person name="Mondo S."/>
            <person name="Pangilinan J."/>
            <person name="Riley R."/>
            <person name="LaButti K."/>
            <person name="Andreopoulos B."/>
            <person name="Lipzen A."/>
            <person name="Chen C."/>
            <person name="Yan M."/>
            <person name="Daum C."/>
            <person name="Ng V."/>
            <person name="Clum A."/>
            <person name="Steindorff A."/>
            <person name="Ohm R.A."/>
            <person name="Martin F."/>
            <person name="Silar P."/>
            <person name="Natvig D.O."/>
            <person name="Lalanne C."/>
            <person name="Gautier V."/>
            <person name="Ament-Velasquez S.L."/>
            <person name="Kruys A."/>
            <person name="Hutchinson M.I."/>
            <person name="Powell A.J."/>
            <person name="Barry K."/>
            <person name="Miller A.N."/>
            <person name="Grigoriev I.V."/>
            <person name="Debuchy R."/>
            <person name="Gladieux P."/>
            <person name="Hiltunen Thoren M."/>
            <person name="Johannesson H."/>
        </authorList>
    </citation>
    <scope>NUCLEOTIDE SEQUENCE</scope>
    <source>
        <strain evidence="3">CBS 232.78</strain>
    </source>
</reference>
<feature type="domain" description="SET" evidence="2">
    <location>
        <begin position="132"/>
        <end position="286"/>
    </location>
</feature>
<dbReference type="InterPro" id="IPR001214">
    <property type="entry name" value="SET_dom"/>
</dbReference>
<dbReference type="SUPFAM" id="SSF82199">
    <property type="entry name" value="SET domain"/>
    <property type="match status" value="1"/>
</dbReference>
<dbReference type="Gene3D" id="2.170.270.10">
    <property type="entry name" value="SET domain"/>
    <property type="match status" value="1"/>
</dbReference>
<protein>
    <recommendedName>
        <fullName evidence="2">SET domain-containing protein</fullName>
    </recommendedName>
</protein>
<evidence type="ECO:0000259" key="2">
    <source>
        <dbReference type="PROSITE" id="PS50280"/>
    </source>
</evidence>
<dbReference type="Gene3D" id="1.25.40.10">
    <property type="entry name" value="Tetratricopeptide repeat domain"/>
    <property type="match status" value="1"/>
</dbReference>
<gene>
    <name evidence="3" type="ORF">B0H63DRAFT_434062</name>
</gene>
<reference evidence="3" key="2">
    <citation type="submission" date="2023-06" db="EMBL/GenBank/DDBJ databases">
        <authorList>
            <consortium name="Lawrence Berkeley National Laboratory"/>
            <person name="Haridas S."/>
            <person name="Hensen N."/>
            <person name="Bonometti L."/>
            <person name="Westerberg I."/>
            <person name="Brannstrom I.O."/>
            <person name="Guillou S."/>
            <person name="Cros-Aarteil S."/>
            <person name="Calhoun S."/>
            <person name="Kuo A."/>
            <person name="Mondo S."/>
            <person name="Pangilinan J."/>
            <person name="Riley R."/>
            <person name="LaButti K."/>
            <person name="Andreopoulos B."/>
            <person name="Lipzen A."/>
            <person name="Chen C."/>
            <person name="Yanf M."/>
            <person name="Daum C."/>
            <person name="Ng V."/>
            <person name="Clum A."/>
            <person name="Steindorff A."/>
            <person name="Ohm R."/>
            <person name="Martin F."/>
            <person name="Silar P."/>
            <person name="Natvig D."/>
            <person name="Lalanne C."/>
            <person name="Gautier V."/>
            <person name="Ament-velasquez S.L."/>
            <person name="Kruys A."/>
            <person name="Hutchinson M.I."/>
            <person name="Powell A.J."/>
            <person name="Barry K."/>
            <person name="Miller A.N."/>
            <person name="Grigoriev I.V."/>
            <person name="Debuchy R."/>
            <person name="Gladieux P."/>
            <person name="Thoren M.H."/>
            <person name="Johannesson H."/>
        </authorList>
    </citation>
    <scope>NUCLEOTIDE SEQUENCE</scope>
    <source>
        <strain evidence="3">CBS 232.78</strain>
    </source>
</reference>
<dbReference type="EMBL" id="JAULSW010000004">
    <property type="protein sequence ID" value="KAK3386186.1"/>
    <property type="molecule type" value="Genomic_DNA"/>
</dbReference>
<dbReference type="Proteomes" id="UP001285441">
    <property type="component" value="Unassembled WGS sequence"/>
</dbReference>
<organism evidence="3 4">
    <name type="scientific">Podospora didyma</name>
    <dbReference type="NCBI Taxonomy" id="330526"/>
    <lineage>
        <taxon>Eukaryota</taxon>
        <taxon>Fungi</taxon>
        <taxon>Dikarya</taxon>
        <taxon>Ascomycota</taxon>
        <taxon>Pezizomycotina</taxon>
        <taxon>Sordariomycetes</taxon>
        <taxon>Sordariomycetidae</taxon>
        <taxon>Sordariales</taxon>
        <taxon>Podosporaceae</taxon>
        <taxon>Podospora</taxon>
    </lineage>
</organism>
<comment type="caution">
    <text evidence="3">The sequence shown here is derived from an EMBL/GenBank/DDBJ whole genome shotgun (WGS) entry which is preliminary data.</text>
</comment>
<accession>A0AAE0NR78</accession>